<protein>
    <submittedName>
        <fullName evidence="1">Sulfur carrier protein ThiS</fullName>
    </submittedName>
</protein>
<proteinExistence type="predicted"/>
<keyword evidence="2" id="KW-1185">Reference proteome</keyword>
<dbReference type="InterPro" id="IPR016155">
    <property type="entry name" value="Mopterin_synth/thiamin_S_b"/>
</dbReference>
<dbReference type="Gene3D" id="3.10.20.30">
    <property type="match status" value="1"/>
</dbReference>
<sequence>MQIKINGRAEEVAEQLSAAQLLEQMGLGGKRLALEINRDIVPRSQWHEHRLNPGDEVEIVHAIGGG</sequence>
<dbReference type="EMBL" id="QGTJ01000007">
    <property type="protein sequence ID" value="PWV60460.1"/>
    <property type="molecule type" value="Genomic_DNA"/>
</dbReference>
<gene>
    <name evidence="1" type="ORF">C7443_10721</name>
</gene>
<dbReference type="CDD" id="cd00565">
    <property type="entry name" value="Ubl_ThiS"/>
    <property type="match status" value="1"/>
</dbReference>
<evidence type="ECO:0000313" key="1">
    <source>
        <dbReference type="EMBL" id="PWV60460.1"/>
    </source>
</evidence>
<dbReference type="Pfam" id="PF02597">
    <property type="entry name" value="ThiS"/>
    <property type="match status" value="1"/>
</dbReference>
<dbReference type="SUPFAM" id="SSF54285">
    <property type="entry name" value="MoaD/ThiS"/>
    <property type="match status" value="1"/>
</dbReference>
<dbReference type="Proteomes" id="UP000246569">
    <property type="component" value="Unassembled WGS sequence"/>
</dbReference>
<reference evidence="1 2" key="1">
    <citation type="submission" date="2018-05" db="EMBL/GenBank/DDBJ databases">
        <title>Genomic Encyclopedia of Type Strains, Phase IV (KMG-IV): sequencing the most valuable type-strain genomes for metagenomic binning, comparative biology and taxonomic classification.</title>
        <authorList>
            <person name="Goeker M."/>
        </authorList>
    </citation>
    <scope>NUCLEOTIDE SEQUENCE [LARGE SCALE GENOMIC DNA]</scope>
    <source>
        <strain evidence="1 2">DSM 23606</strain>
    </source>
</reference>
<dbReference type="PANTHER" id="PTHR34472:SF1">
    <property type="entry name" value="SULFUR CARRIER PROTEIN THIS"/>
    <property type="match status" value="1"/>
</dbReference>
<organism evidence="1 2">
    <name type="scientific">Plasticicumulans acidivorans</name>
    <dbReference type="NCBI Taxonomy" id="886464"/>
    <lineage>
        <taxon>Bacteria</taxon>
        <taxon>Pseudomonadati</taxon>
        <taxon>Pseudomonadota</taxon>
        <taxon>Gammaproteobacteria</taxon>
        <taxon>Candidatus Competibacteraceae</taxon>
        <taxon>Plasticicumulans</taxon>
    </lineage>
</organism>
<name>A0A317MUF5_9GAMM</name>
<dbReference type="AlphaFoldDB" id="A0A317MUF5"/>
<dbReference type="RefSeq" id="WP_246004648.1">
    <property type="nucleotide sequence ID" value="NZ_QGTJ01000007.1"/>
</dbReference>
<dbReference type="InterPro" id="IPR012675">
    <property type="entry name" value="Beta-grasp_dom_sf"/>
</dbReference>
<comment type="caution">
    <text evidence="1">The sequence shown here is derived from an EMBL/GenBank/DDBJ whole genome shotgun (WGS) entry which is preliminary data.</text>
</comment>
<evidence type="ECO:0000313" key="2">
    <source>
        <dbReference type="Proteomes" id="UP000246569"/>
    </source>
</evidence>
<dbReference type="InterPro" id="IPR010035">
    <property type="entry name" value="Thi_S"/>
</dbReference>
<dbReference type="PANTHER" id="PTHR34472">
    <property type="entry name" value="SULFUR CARRIER PROTEIN THIS"/>
    <property type="match status" value="1"/>
</dbReference>
<dbReference type="InterPro" id="IPR003749">
    <property type="entry name" value="ThiS/MoaD-like"/>
</dbReference>
<dbReference type="NCBIfam" id="TIGR01683">
    <property type="entry name" value="thiS"/>
    <property type="match status" value="1"/>
</dbReference>
<accession>A0A317MUF5</accession>